<evidence type="ECO:0000256" key="3">
    <source>
        <dbReference type="ARBA" id="ARBA00022475"/>
    </source>
</evidence>
<dbReference type="GO" id="GO:0015627">
    <property type="term" value="C:type II protein secretion system complex"/>
    <property type="evidence" value="ECO:0007669"/>
    <property type="project" value="InterPro"/>
</dbReference>
<evidence type="ECO:0000256" key="2">
    <source>
        <dbReference type="ARBA" id="ARBA00008358"/>
    </source>
</evidence>
<reference evidence="10" key="1">
    <citation type="submission" date="2018-06" db="EMBL/GenBank/DDBJ databases">
        <authorList>
            <person name="Zhirakovskaya E."/>
        </authorList>
    </citation>
    <scope>NUCLEOTIDE SEQUENCE</scope>
</reference>
<evidence type="ECO:0000313" key="10">
    <source>
        <dbReference type="EMBL" id="VAW40205.1"/>
    </source>
</evidence>
<dbReference type="AlphaFoldDB" id="A0A3B0V9D5"/>
<dbReference type="GO" id="GO:0015628">
    <property type="term" value="P:protein secretion by the type II secretion system"/>
    <property type="evidence" value="ECO:0007669"/>
    <property type="project" value="InterPro"/>
</dbReference>
<keyword evidence="8 9" id="KW-0472">Membrane</keyword>
<dbReference type="GO" id="GO:0005886">
    <property type="term" value="C:plasma membrane"/>
    <property type="evidence" value="ECO:0007669"/>
    <property type="project" value="UniProtKB-SubCell"/>
</dbReference>
<keyword evidence="7 9" id="KW-1133">Transmembrane helix</keyword>
<protein>
    <recommendedName>
        <fullName evidence="11">Type II secretion system protein GspI C-terminal domain-containing protein</fullName>
    </recommendedName>
</protein>
<dbReference type="EMBL" id="UOEY01000098">
    <property type="protein sequence ID" value="VAW40205.1"/>
    <property type="molecule type" value="Genomic_DNA"/>
</dbReference>
<dbReference type="InterPro" id="IPR010052">
    <property type="entry name" value="T2SS_protein-GspI"/>
</dbReference>
<evidence type="ECO:0000256" key="7">
    <source>
        <dbReference type="ARBA" id="ARBA00022989"/>
    </source>
</evidence>
<sequence>MLIRRMKKIATAGFTFIEVMVAVAIIAIALVTLIGSQSQSVSIAGEARFDIMASLLAQQKLTEIEAGNFDALFSDEGDFGKPYPDYRWHTEVQSLGEDETGLAGTGGMLKIVNLTVTRTGDERSSYLVRDLVMAGPNAQGQ</sequence>
<name>A0A3B0V9D5_9ZZZZ</name>
<evidence type="ECO:0008006" key="11">
    <source>
        <dbReference type="Google" id="ProtNLM"/>
    </source>
</evidence>
<evidence type="ECO:0000256" key="1">
    <source>
        <dbReference type="ARBA" id="ARBA00004377"/>
    </source>
</evidence>
<keyword evidence="6 9" id="KW-0812">Transmembrane</keyword>
<dbReference type="PANTHER" id="PTHR38779">
    <property type="entry name" value="TYPE II SECRETION SYSTEM PROTEIN I-RELATED"/>
    <property type="match status" value="1"/>
</dbReference>
<feature type="transmembrane region" description="Helical" evidence="9">
    <location>
        <begin position="12"/>
        <end position="34"/>
    </location>
</feature>
<keyword evidence="5" id="KW-0997">Cell inner membrane</keyword>
<dbReference type="NCBIfam" id="TIGR02532">
    <property type="entry name" value="IV_pilin_GFxxxE"/>
    <property type="match status" value="1"/>
</dbReference>
<evidence type="ECO:0000256" key="6">
    <source>
        <dbReference type="ARBA" id="ARBA00022692"/>
    </source>
</evidence>
<accession>A0A3B0V9D5</accession>
<gene>
    <name evidence="10" type="ORF">MNBD_DELTA04-1642</name>
</gene>
<organism evidence="10">
    <name type="scientific">hydrothermal vent metagenome</name>
    <dbReference type="NCBI Taxonomy" id="652676"/>
    <lineage>
        <taxon>unclassified sequences</taxon>
        <taxon>metagenomes</taxon>
        <taxon>ecological metagenomes</taxon>
    </lineage>
</organism>
<evidence type="ECO:0000256" key="9">
    <source>
        <dbReference type="SAM" id="Phobius"/>
    </source>
</evidence>
<dbReference type="Pfam" id="PF07963">
    <property type="entry name" value="N_methyl"/>
    <property type="match status" value="1"/>
</dbReference>
<keyword evidence="4" id="KW-0488">Methylation</keyword>
<dbReference type="InterPro" id="IPR045584">
    <property type="entry name" value="Pilin-like"/>
</dbReference>
<evidence type="ECO:0000256" key="8">
    <source>
        <dbReference type="ARBA" id="ARBA00023136"/>
    </source>
</evidence>
<keyword evidence="3" id="KW-1003">Cell membrane</keyword>
<dbReference type="InterPro" id="IPR012902">
    <property type="entry name" value="N_methyl_site"/>
</dbReference>
<proteinExistence type="inferred from homology"/>
<evidence type="ECO:0000256" key="5">
    <source>
        <dbReference type="ARBA" id="ARBA00022519"/>
    </source>
</evidence>
<evidence type="ECO:0000256" key="4">
    <source>
        <dbReference type="ARBA" id="ARBA00022481"/>
    </source>
</evidence>
<dbReference type="PANTHER" id="PTHR38779:SF2">
    <property type="entry name" value="TYPE II SECRETION SYSTEM PROTEIN I-RELATED"/>
    <property type="match status" value="1"/>
</dbReference>
<dbReference type="SUPFAM" id="SSF54523">
    <property type="entry name" value="Pili subunits"/>
    <property type="match status" value="1"/>
</dbReference>
<comment type="similarity">
    <text evidence="2">Belongs to the GSP I family.</text>
</comment>
<comment type="subcellular location">
    <subcellularLocation>
        <location evidence="1">Cell inner membrane</location>
        <topology evidence="1">Single-pass membrane protein</topology>
    </subcellularLocation>
</comment>